<dbReference type="PANTHER" id="PTHR12147">
    <property type="entry name" value="METALLOPEPTIDASE M28 FAMILY MEMBER"/>
    <property type="match status" value="1"/>
</dbReference>
<dbReference type="InterPro" id="IPR007484">
    <property type="entry name" value="Peptidase_M28"/>
</dbReference>
<feature type="signal peptide" evidence="1">
    <location>
        <begin position="1"/>
        <end position="23"/>
    </location>
</feature>
<dbReference type="PROSITE" id="PS51257">
    <property type="entry name" value="PROKAR_LIPOPROTEIN"/>
    <property type="match status" value="1"/>
</dbReference>
<evidence type="ECO:0000313" key="4">
    <source>
        <dbReference type="Proteomes" id="UP000594468"/>
    </source>
</evidence>
<keyword evidence="4" id="KW-1185">Reference proteome</keyword>
<feature type="chain" id="PRO_5032494166" evidence="1">
    <location>
        <begin position="24"/>
        <end position="473"/>
    </location>
</feature>
<reference evidence="3 4" key="1">
    <citation type="submission" date="2020-02" db="EMBL/GenBank/DDBJ databases">
        <authorList>
            <person name="Zheng R.K."/>
            <person name="Sun C.M."/>
        </authorList>
    </citation>
    <scope>NUCLEOTIDE SEQUENCE [LARGE SCALE GENOMIC DNA]</scope>
    <source>
        <strain evidence="4">rifampicinis</strain>
    </source>
</reference>
<accession>A0A7S8E9Y7</accession>
<dbReference type="Proteomes" id="UP000594468">
    <property type="component" value="Chromosome"/>
</dbReference>
<dbReference type="GO" id="GO:0006508">
    <property type="term" value="P:proteolysis"/>
    <property type="evidence" value="ECO:0007669"/>
    <property type="project" value="InterPro"/>
</dbReference>
<proteinExistence type="predicted"/>
<keyword evidence="1" id="KW-0732">Signal</keyword>
<feature type="domain" description="Peptidase M28" evidence="2">
    <location>
        <begin position="159"/>
        <end position="371"/>
    </location>
</feature>
<dbReference type="RefSeq" id="WP_195171027.1">
    <property type="nucleotide sequence ID" value="NZ_CP062983.1"/>
</dbReference>
<dbReference type="KEGG" id="pmet:G4Y79_00870"/>
<dbReference type="AlphaFoldDB" id="A0A7S8E9Y7"/>
<dbReference type="InterPro" id="IPR045175">
    <property type="entry name" value="M28_fam"/>
</dbReference>
<evidence type="ECO:0000313" key="3">
    <source>
        <dbReference type="EMBL" id="QPC82958.1"/>
    </source>
</evidence>
<evidence type="ECO:0000259" key="2">
    <source>
        <dbReference type="Pfam" id="PF04389"/>
    </source>
</evidence>
<keyword evidence="3" id="KW-0378">Hydrolase</keyword>
<dbReference type="GO" id="GO:0008235">
    <property type="term" value="F:metalloexopeptidase activity"/>
    <property type="evidence" value="ECO:0007669"/>
    <property type="project" value="InterPro"/>
</dbReference>
<protein>
    <submittedName>
        <fullName evidence="3">M20/M25/M40 family metallo-hydrolase</fullName>
    </submittedName>
</protein>
<organism evidence="3 4">
    <name type="scientific">Phototrophicus methaneseepsis</name>
    <dbReference type="NCBI Taxonomy" id="2710758"/>
    <lineage>
        <taxon>Bacteria</taxon>
        <taxon>Bacillati</taxon>
        <taxon>Chloroflexota</taxon>
        <taxon>Candidatus Thermofontia</taxon>
        <taxon>Phototrophicales</taxon>
        <taxon>Phototrophicaceae</taxon>
        <taxon>Phototrophicus</taxon>
    </lineage>
</organism>
<evidence type="ECO:0000256" key="1">
    <source>
        <dbReference type="SAM" id="SignalP"/>
    </source>
</evidence>
<dbReference type="EMBL" id="CP062983">
    <property type="protein sequence ID" value="QPC82958.1"/>
    <property type="molecule type" value="Genomic_DNA"/>
</dbReference>
<dbReference type="Gene3D" id="3.40.630.10">
    <property type="entry name" value="Zn peptidases"/>
    <property type="match status" value="1"/>
</dbReference>
<dbReference type="SUPFAM" id="SSF53187">
    <property type="entry name" value="Zn-dependent exopeptidases"/>
    <property type="match status" value="1"/>
</dbReference>
<gene>
    <name evidence="3" type="ORF">G4Y79_00870</name>
</gene>
<sequence>MKRRSFSLIQLSCLIGLTLLLSACNLGTAQSDAYVTMVPRATATPPPTLGVESGGQLQQPDLTLGGVQTPVVDPSVEIKNLLNQVDPERMRAHIQYLQNVQTRHILSSQTGATGIGAAQRYIEEQFRLISDSSGGNLTVPTPHAFTAYNTATQSATNYNVFAYIQGSETNAGIYVIGAHYDSVGPNLKDPTIAAPGANDNGSGVAGMLEIARILSQRRYRATLIFVAFSAEEHERQGSKAFVNDIILGSGMDVLGMINIDSIGNADDNSGNIDDHELSVYSDDSNSSQSRQMARMAEMISDYYGLDMRLEVETSRDREGRYGDHFSFSDAGVPAIRFINTLEQWPNASANDLIQYIEFDYLTRATQSIMMFVLTVADGPRLPRCDIVLRPVQNDTQTLIWNPLEDATGYMVFFRLADSLHYDGYVETLESRLAAQSNLFSQYGAITVAARGRNGIIGPFCDEYLVGQQFVASP</sequence>
<name>A0A7S8E9Y7_9CHLR</name>
<dbReference type="PANTHER" id="PTHR12147:SF26">
    <property type="entry name" value="PEPTIDASE M28 DOMAIN-CONTAINING PROTEIN"/>
    <property type="match status" value="1"/>
</dbReference>
<dbReference type="Pfam" id="PF04389">
    <property type="entry name" value="Peptidase_M28"/>
    <property type="match status" value="1"/>
</dbReference>